<protein>
    <recommendedName>
        <fullName evidence="1">Piwi domain-containing protein</fullName>
    </recommendedName>
</protein>
<evidence type="ECO:0000313" key="3">
    <source>
        <dbReference type="Proteomes" id="UP000494206"/>
    </source>
</evidence>
<dbReference type="Proteomes" id="UP000494206">
    <property type="component" value="Unassembled WGS sequence"/>
</dbReference>
<dbReference type="SUPFAM" id="SSF53098">
    <property type="entry name" value="Ribonuclease H-like"/>
    <property type="match status" value="1"/>
</dbReference>
<organism evidence="2 3">
    <name type="scientific">Caenorhabditis bovis</name>
    <dbReference type="NCBI Taxonomy" id="2654633"/>
    <lineage>
        <taxon>Eukaryota</taxon>
        <taxon>Metazoa</taxon>
        <taxon>Ecdysozoa</taxon>
        <taxon>Nematoda</taxon>
        <taxon>Chromadorea</taxon>
        <taxon>Rhabditida</taxon>
        <taxon>Rhabditina</taxon>
        <taxon>Rhabditomorpha</taxon>
        <taxon>Rhabditoidea</taxon>
        <taxon>Rhabditidae</taxon>
        <taxon>Peloderinae</taxon>
        <taxon>Caenorhabditis</taxon>
    </lineage>
</organism>
<name>A0A8S1FCV0_9PELO</name>
<dbReference type="GO" id="GO:0003676">
    <property type="term" value="F:nucleic acid binding"/>
    <property type="evidence" value="ECO:0007669"/>
    <property type="project" value="InterPro"/>
</dbReference>
<gene>
    <name evidence="2" type="ORF">CBOVIS_LOCUS13111</name>
</gene>
<dbReference type="InterPro" id="IPR057272">
    <property type="entry name" value="Piwi_nem"/>
</dbReference>
<proteinExistence type="predicted"/>
<dbReference type="AlphaFoldDB" id="A0A8S1FCV0"/>
<dbReference type="PROSITE" id="PS50822">
    <property type="entry name" value="PIWI"/>
    <property type="match status" value="1"/>
</dbReference>
<dbReference type="InterPro" id="IPR003165">
    <property type="entry name" value="Piwi"/>
</dbReference>
<sequence length="886" mass="100900">MVNEKHQLVVNVFGLQLEQRKIFRHIVQLKLVDQKHNKDYILTTMSARGRGNRASKQNDNFILMNYILDTYVHESKESGNSIKRPIVAYDGAQTLFSLTQINVATVLENNDALELDGISEFLKDSLKFLNGRIELFCQPDVEKPIFDQTDIEEWSDPRFLNYLDIVTSQSAIRSGKYLSQSRGLYVNTEYEEPLRGNWGVGAKGVHKGCRIVGDEEPLPILELDPQSTQYFAPISLAQLLMNAIPNVFNRRHVNPDNRLKMKVRTLLKDLKCNPYYADIDKWATNTLIVHDIDYSSPLNPEFQKQFPELKFPHLPAAVCGAGPNKKRYPLEFLRVLPYQTIDRNVLVEFKMNPRAKDPMVRWNDMQIHYAQFNFDDPIISEFGIRVCNDPFDCLSQVEGDRVTAPQISYERQVNVDDAKRDWRAGDHRFQEPSNIDLLMVVLIVDEVQIMREARENTELVANRFVQRCQEKGMRVRDVAFRASPGRNADPENFLTGIFADLVQMKTSRSFMPFVLLVSDDVPNIHEWLKFEERMSDIPTQHILLSNVKKMAYNLKSRGNDGGYRGNNRGGMRGGRPGYDLTLDNIVMKANIKAGGCNYTSDIPKDIANWANVSTFVVGLDVAHPDRAATRDGQPSTVGLSCNSAENPYTFIGDFAYTTPRKEAIDDDILRSFVDKNIRHFAEIRGFPEKVIIFRDGVSFGEEDEAARETSVIEETIVNIAEQSGKRDYKPSVLSFVVKKRHHTRFYIRDGRQGSPANPLPDTAVGGMIAEFGKRQIFIQAYRPVQGTAKIPSFLIIRDDEGFSDEHITKLVCAVCSLHQIVNSPTSIPTPVYVAHELAKRGRTVILKAYRLKQGTVEETDYPGKWMELTLQLSYSSLDRLSKIRVV</sequence>
<dbReference type="InterPro" id="IPR036085">
    <property type="entry name" value="PAZ_dom_sf"/>
</dbReference>
<dbReference type="SUPFAM" id="SSF101690">
    <property type="entry name" value="PAZ domain"/>
    <property type="match status" value="1"/>
</dbReference>
<dbReference type="CDD" id="cd02826">
    <property type="entry name" value="Piwi-like"/>
    <property type="match status" value="1"/>
</dbReference>
<evidence type="ECO:0000259" key="1">
    <source>
        <dbReference type="PROSITE" id="PS50822"/>
    </source>
</evidence>
<comment type="caution">
    <text evidence="2">The sequence shown here is derived from an EMBL/GenBank/DDBJ whole genome shotgun (WGS) entry which is preliminary data.</text>
</comment>
<dbReference type="InterPro" id="IPR012337">
    <property type="entry name" value="RNaseH-like_sf"/>
</dbReference>
<evidence type="ECO:0000313" key="2">
    <source>
        <dbReference type="EMBL" id="CAB3411737.1"/>
    </source>
</evidence>
<dbReference type="EMBL" id="CADEPM010000017">
    <property type="protein sequence ID" value="CAB3411737.1"/>
    <property type="molecule type" value="Genomic_DNA"/>
</dbReference>
<accession>A0A8S1FCV0</accession>
<dbReference type="OrthoDB" id="10252740at2759"/>
<dbReference type="Gene3D" id="3.30.420.10">
    <property type="entry name" value="Ribonuclease H-like superfamily/Ribonuclease H"/>
    <property type="match status" value="1"/>
</dbReference>
<dbReference type="PANTHER" id="PTHR22891">
    <property type="entry name" value="EUKARYOTIC TRANSLATION INITIATION FACTOR 2C"/>
    <property type="match status" value="1"/>
</dbReference>
<dbReference type="Gene3D" id="3.40.50.2300">
    <property type="match status" value="1"/>
</dbReference>
<dbReference type="Pfam" id="PF02171">
    <property type="entry name" value="Piwi"/>
    <property type="match status" value="1"/>
</dbReference>
<feature type="domain" description="Piwi" evidence="1">
    <location>
        <begin position="537"/>
        <end position="846"/>
    </location>
</feature>
<dbReference type="SMART" id="SM00950">
    <property type="entry name" value="Piwi"/>
    <property type="match status" value="1"/>
</dbReference>
<keyword evidence="3" id="KW-1185">Reference proteome</keyword>
<dbReference type="InterPro" id="IPR036397">
    <property type="entry name" value="RNaseH_sf"/>
</dbReference>
<reference evidence="2 3" key="1">
    <citation type="submission" date="2020-04" db="EMBL/GenBank/DDBJ databases">
        <authorList>
            <person name="Laetsch R D."/>
            <person name="Stevens L."/>
            <person name="Kumar S."/>
            <person name="Blaxter L. M."/>
        </authorList>
    </citation>
    <scope>NUCLEOTIDE SEQUENCE [LARGE SCALE GENOMIC DNA]</scope>
</reference>